<comment type="caution">
    <text evidence="1">The sequence shown here is derived from an EMBL/GenBank/DDBJ whole genome shotgun (WGS) entry which is preliminary data.</text>
</comment>
<gene>
    <name evidence="2" type="ORF">GWK15_18995</name>
    <name evidence="1" type="ORF">GXW75_16070</name>
</gene>
<name>A0A9X9WKB5_9PROT</name>
<reference evidence="2 3" key="2">
    <citation type="submission" date="2020-02" db="EMBL/GenBank/DDBJ databases">
        <authorList>
            <person name="Sun Q."/>
            <person name="Inoue M."/>
        </authorList>
    </citation>
    <scope>NUCLEOTIDE SEQUENCE [LARGE SCALE GENOMIC DNA]</scope>
    <source>
        <strain evidence="2 3">KCTC 22478</strain>
    </source>
</reference>
<dbReference type="AlphaFoldDB" id="A0A9X9WKB5"/>
<evidence type="ECO:0000313" key="2">
    <source>
        <dbReference type="EMBL" id="NKE19051.1"/>
    </source>
</evidence>
<evidence type="ECO:0000313" key="3">
    <source>
        <dbReference type="Proteomes" id="UP000746741"/>
    </source>
</evidence>
<reference evidence="1" key="3">
    <citation type="journal article" date="2021" name="Syst. Appl. Microbiol.">
        <title>Roseomonas hellenica sp. nov., isolated from roots of wild-growing Alkanna tinctoria.</title>
        <authorList>
            <person name="Rat A."/>
            <person name="Naranjo H.D."/>
            <person name="Lebbe L."/>
            <person name="Cnockaert M."/>
            <person name="Krigas N."/>
            <person name="Grigoriadou K."/>
            <person name="Maloupa E."/>
            <person name="Willems A."/>
        </authorList>
    </citation>
    <scope>NUCLEOTIDE SEQUENCE</scope>
    <source>
        <strain evidence="1">LMG 31161</strain>
    </source>
</reference>
<organism evidence="1 4">
    <name type="scientific">Neoroseomonas oryzicola</name>
    <dbReference type="NCBI Taxonomy" id="535904"/>
    <lineage>
        <taxon>Bacteria</taxon>
        <taxon>Pseudomonadati</taxon>
        <taxon>Pseudomonadota</taxon>
        <taxon>Alphaproteobacteria</taxon>
        <taxon>Acetobacterales</taxon>
        <taxon>Acetobacteraceae</taxon>
        <taxon>Neoroseomonas</taxon>
    </lineage>
</organism>
<reference evidence="1" key="1">
    <citation type="submission" date="2020-01" db="EMBL/GenBank/DDBJ databases">
        <authorList>
            <person name="Rat A."/>
        </authorList>
    </citation>
    <scope>NUCLEOTIDE SEQUENCE</scope>
    <source>
        <strain evidence="1">LMG 31161</strain>
    </source>
</reference>
<keyword evidence="3" id="KW-1185">Reference proteome</keyword>
<evidence type="ECO:0000313" key="4">
    <source>
        <dbReference type="Proteomes" id="UP001138708"/>
    </source>
</evidence>
<protein>
    <submittedName>
        <fullName evidence="1">Uncharacterized protein</fullName>
    </submittedName>
</protein>
<dbReference type="EMBL" id="JAAEDK010000037">
    <property type="protein sequence ID" value="MBR0660775.1"/>
    <property type="molecule type" value="Genomic_DNA"/>
</dbReference>
<dbReference type="EMBL" id="JAAVUP010000007">
    <property type="protein sequence ID" value="NKE19051.1"/>
    <property type="molecule type" value="Genomic_DNA"/>
</dbReference>
<dbReference type="RefSeq" id="WP_168042959.1">
    <property type="nucleotide sequence ID" value="NZ_JAAEDK010000037.1"/>
</dbReference>
<evidence type="ECO:0000313" key="1">
    <source>
        <dbReference type="EMBL" id="MBR0660775.1"/>
    </source>
</evidence>
<proteinExistence type="predicted"/>
<dbReference type="Proteomes" id="UP001138708">
    <property type="component" value="Unassembled WGS sequence"/>
</dbReference>
<dbReference type="Proteomes" id="UP000746741">
    <property type="component" value="Unassembled WGS sequence"/>
</dbReference>
<sequence length="367" mass="41603">MKQPPQLDTEAEVLSEVEGTQLRLADILQGVTADAHMGRVFARARDSRARLSRIFARGEVTVCGGALAPGDLAQALGVDKVNLITFDNFVAGTATCNLLIVNHHPFFQHADAQKALERAADDPDFISAVWFRDHHHIYRRNLELAGQVDFVFPGHQYKHEYLRATNMNVLSVIPMCCGQWPDRMLAQLFDEAMEKPRSDALYGGYGFYPRYRARTAFIDRIGAEIPGSKVVQWRPAMEGNYLSLSQEDRFRDWLSYKVSAVVNTDFCVPNRIFDALAAGQIPLVPHGLSQFEAVIPPDAQRALPVIRYSDFDIESLRAAYAQALEAFETGGRSAMIRRHMYTRRFHTYTDRARRMLRELRRIAEQAN</sequence>
<accession>A0A9X9WKB5</accession>